<keyword evidence="1" id="KW-1133">Transmembrane helix</keyword>
<evidence type="ECO:0000256" key="1">
    <source>
        <dbReference type="SAM" id="Phobius"/>
    </source>
</evidence>
<accession>A0ABT4RWJ1</accession>
<dbReference type="EMBL" id="JAPFGC010000002">
    <property type="protein sequence ID" value="MDA0176105.1"/>
    <property type="molecule type" value="Genomic_DNA"/>
</dbReference>
<evidence type="ECO:0000313" key="3">
    <source>
        <dbReference type="Proteomes" id="UP001149142"/>
    </source>
</evidence>
<feature type="transmembrane region" description="Helical" evidence="1">
    <location>
        <begin position="108"/>
        <end position="128"/>
    </location>
</feature>
<protein>
    <submittedName>
        <fullName evidence="2">Uncharacterized protein</fullName>
    </submittedName>
</protein>
<keyword evidence="3" id="KW-1185">Reference proteome</keyword>
<reference evidence="2" key="1">
    <citation type="submission" date="2022-11" db="EMBL/GenBank/DDBJ databases">
        <title>Refractory cell wall polysaccharides provide important carbon source for microbial heterotrophs in the hadal ocean.</title>
        <authorList>
            <person name="Zhu X."/>
        </authorList>
    </citation>
    <scope>NUCLEOTIDE SEQUENCE</scope>
    <source>
        <strain evidence="2">MTRN7</strain>
    </source>
</reference>
<evidence type="ECO:0000313" key="2">
    <source>
        <dbReference type="EMBL" id="MDA0176105.1"/>
    </source>
</evidence>
<name>A0ABT4RWJ1_9FLAO</name>
<keyword evidence="1" id="KW-0812">Transmembrane</keyword>
<dbReference type="Proteomes" id="UP001149142">
    <property type="component" value="Unassembled WGS sequence"/>
</dbReference>
<sequence length="140" mass="15240">MLKNILATIVGLIASSLSIFIIEKLGHTFFPFPEGAEPSNMEWLKNNIEAIPKGAMFAVIIAHGVGLAIGMYVAGLISKTSIIPAYIVAAFMVFATVANWIMIPSPTWFYICDGISVIAGFFFGKSLAHRNIYGKIETIR</sequence>
<keyword evidence="1" id="KW-0472">Membrane</keyword>
<gene>
    <name evidence="2" type="ORF">OOZ35_01200</name>
</gene>
<feature type="transmembrane region" description="Helical" evidence="1">
    <location>
        <begin position="54"/>
        <end position="75"/>
    </location>
</feature>
<dbReference type="RefSeq" id="WP_106687229.1">
    <property type="nucleotide sequence ID" value="NZ_CAXQEU010000142.1"/>
</dbReference>
<comment type="caution">
    <text evidence="2">The sequence shown here is derived from an EMBL/GenBank/DDBJ whole genome shotgun (WGS) entry which is preliminary data.</text>
</comment>
<feature type="transmembrane region" description="Helical" evidence="1">
    <location>
        <begin position="82"/>
        <end position="102"/>
    </location>
</feature>
<organism evidence="2 3">
    <name type="scientific">Mesoflavibacter profundi</name>
    <dbReference type="NCBI Taxonomy" id="2708110"/>
    <lineage>
        <taxon>Bacteria</taxon>
        <taxon>Pseudomonadati</taxon>
        <taxon>Bacteroidota</taxon>
        <taxon>Flavobacteriia</taxon>
        <taxon>Flavobacteriales</taxon>
        <taxon>Flavobacteriaceae</taxon>
        <taxon>Mesoflavibacter</taxon>
    </lineage>
</organism>
<proteinExistence type="predicted"/>